<accession>A0A6M4MF10</accession>
<reference evidence="4 5" key="2">
    <citation type="submission" date="2020-04" db="EMBL/GenBank/DDBJ databases">
        <title>Complete genome sequence of Alteromonas pelagimontana 5.12T.</title>
        <authorList>
            <person name="Sinha R.K."/>
            <person name="Krishnan K.P."/>
            <person name="Kurian J.P."/>
        </authorList>
    </citation>
    <scope>NUCLEOTIDE SEQUENCE [LARGE SCALE GENOMIC DNA]</scope>
    <source>
        <strain evidence="4 5">5.12</strain>
    </source>
</reference>
<dbReference type="Pfam" id="PF08281">
    <property type="entry name" value="Sigma70_r4_2"/>
    <property type="match status" value="1"/>
</dbReference>
<dbReference type="SUPFAM" id="SSF88946">
    <property type="entry name" value="Sigma2 domain of RNA polymerase sigma factors"/>
    <property type="match status" value="1"/>
</dbReference>
<dbReference type="OrthoDB" id="9780299at2"/>
<feature type="domain" description="DUF6596" evidence="3">
    <location>
        <begin position="183"/>
        <end position="283"/>
    </location>
</feature>
<organism evidence="4 5">
    <name type="scientific">Alteromonas pelagimontana</name>
    <dbReference type="NCBI Taxonomy" id="1858656"/>
    <lineage>
        <taxon>Bacteria</taxon>
        <taxon>Pseudomonadati</taxon>
        <taxon>Pseudomonadota</taxon>
        <taxon>Gammaproteobacteria</taxon>
        <taxon>Alteromonadales</taxon>
        <taxon>Alteromonadaceae</taxon>
        <taxon>Alteromonas/Salinimonas group</taxon>
        <taxon>Alteromonas</taxon>
    </lineage>
</organism>
<dbReference type="InterPro" id="IPR046531">
    <property type="entry name" value="DUF6596"/>
</dbReference>
<evidence type="ECO:0000313" key="5">
    <source>
        <dbReference type="Proteomes" id="UP000219285"/>
    </source>
</evidence>
<dbReference type="GO" id="GO:0016987">
    <property type="term" value="F:sigma factor activity"/>
    <property type="evidence" value="ECO:0007669"/>
    <property type="project" value="InterPro"/>
</dbReference>
<dbReference type="KEGG" id="apel:CA267_013335"/>
<feature type="domain" description="RNA polymerase sigma factor 70 region 4 type 2" evidence="2">
    <location>
        <begin position="114"/>
        <end position="165"/>
    </location>
</feature>
<proteinExistence type="predicted"/>
<dbReference type="Pfam" id="PF04542">
    <property type="entry name" value="Sigma70_r2"/>
    <property type="match status" value="1"/>
</dbReference>
<dbReference type="InterPro" id="IPR013324">
    <property type="entry name" value="RNA_pol_sigma_r3/r4-like"/>
</dbReference>
<reference evidence="5" key="1">
    <citation type="submission" date="2014-12" db="EMBL/GenBank/DDBJ databases">
        <title>Complete genome sequence of a multi-drug resistant Klebsiella pneumoniae.</title>
        <authorList>
            <person name="Hua X."/>
            <person name="Chen Q."/>
            <person name="Li X."/>
            <person name="Feng Y."/>
            <person name="Ruan Z."/>
            <person name="Yu Y."/>
        </authorList>
    </citation>
    <scope>NUCLEOTIDE SEQUENCE [LARGE SCALE GENOMIC DNA]</scope>
    <source>
        <strain evidence="5">5.12</strain>
    </source>
</reference>
<dbReference type="InterPro" id="IPR013249">
    <property type="entry name" value="RNA_pol_sigma70_r4_t2"/>
</dbReference>
<dbReference type="PANTHER" id="PTHR47756:SF2">
    <property type="entry name" value="BLL6612 PROTEIN"/>
    <property type="match status" value="1"/>
</dbReference>
<evidence type="ECO:0000259" key="3">
    <source>
        <dbReference type="Pfam" id="PF20239"/>
    </source>
</evidence>
<evidence type="ECO:0000259" key="2">
    <source>
        <dbReference type="Pfam" id="PF08281"/>
    </source>
</evidence>
<keyword evidence="5" id="KW-1185">Reference proteome</keyword>
<dbReference type="Pfam" id="PF20239">
    <property type="entry name" value="DUF6596"/>
    <property type="match status" value="1"/>
</dbReference>
<evidence type="ECO:0000259" key="1">
    <source>
        <dbReference type="Pfam" id="PF04542"/>
    </source>
</evidence>
<name>A0A6M4MF10_9ALTE</name>
<dbReference type="PANTHER" id="PTHR47756">
    <property type="entry name" value="BLL6612 PROTEIN-RELATED"/>
    <property type="match status" value="1"/>
</dbReference>
<dbReference type="SUPFAM" id="SSF88659">
    <property type="entry name" value="Sigma3 and sigma4 domains of RNA polymerase sigma factors"/>
    <property type="match status" value="1"/>
</dbReference>
<dbReference type="Proteomes" id="UP000219285">
    <property type="component" value="Chromosome"/>
</dbReference>
<dbReference type="InterPro" id="IPR013325">
    <property type="entry name" value="RNA_pol_sigma_r2"/>
</dbReference>
<dbReference type="RefSeq" id="WP_075610757.1">
    <property type="nucleotide sequence ID" value="NZ_CP052766.1"/>
</dbReference>
<dbReference type="Gene3D" id="1.10.1740.10">
    <property type="match status" value="1"/>
</dbReference>
<sequence length="414" mass="46346">MNEAGIINTKVDKLYVAESRKIYGTLVRILGDMELAEESMHEAFSAALISWQATSLPENPVAWLISTAKFKGIDHLRRQQHLQQLMRIDVEQTEVDLPLHSDIDTINNDYLRLIFICCHPALAPQIQVALTLREVCGLTTEAIADAFFISPASLAQRIVRGKAKIRQARIPFEVPNNNQLADRIDSVLSVIYLVFNEGYTTSLNGTAAQVDLCQQAIHLAESVLALYQDAEVMGLLAMMLFHDARKHARRSKGGHIVLLQHQDRQRWNRTLIARAQQLVSHAMAMGNYGIYTLQAAIAREHAVAEHFADTNWNRIESLYLLMQQLEPSPVTALNHAVAVSYAQSPLAALKLLDNLAADHTLCKLHLFHCARADMLTRLSQNKEALAVLQHAHSLAPTLAEKELISCRIKELEKN</sequence>
<dbReference type="GO" id="GO:0003677">
    <property type="term" value="F:DNA binding"/>
    <property type="evidence" value="ECO:0007669"/>
    <property type="project" value="InterPro"/>
</dbReference>
<dbReference type="InterPro" id="IPR007627">
    <property type="entry name" value="RNA_pol_sigma70_r2"/>
</dbReference>
<dbReference type="GO" id="GO:0006352">
    <property type="term" value="P:DNA-templated transcription initiation"/>
    <property type="evidence" value="ECO:0007669"/>
    <property type="project" value="InterPro"/>
</dbReference>
<dbReference type="EMBL" id="CP052766">
    <property type="protein sequence ID" value="QJR81679.1"/>
    <property type="molecule type" value="Genomic_DNA"/>
</dbReference>
<feature type="domain" description="RNA polymerase sigma-70 region 2" evidence="1">
    <location>
        <begin position="14"/>
        <end position="80"/>
    </location>
</feature>
<dbReference type="AlphaFoldDB" id="A0A6M4MF10"/>
<evidence type="ECO:0000313" key="4">
    <source>
        <dbReference type="EMBL" id="QJR81679.1"/>
    </source>
</evidence>
<protein>
    <submittedName>
        <fullName evidence="4">RNA polymerase sigma factor</fullName>
    </submittedName>
</protein>
<gene>
    <name evidence="4" type="ORF">CA267_013335</name>
</gene>